<keyword evidence="4" id="KW-1185">Reference proteome</keyword>
<evidence type="ECO:0000313" key="4">
    <source>
        <dbReference type="Proteomes" id="UP000326950"/>
    </source>
</evidence>
<feature type="signal peptide" evidence="2">
    <location>
        <begin position="1"/>
        <end position="23"/>
    </location>
</feature>
<dbReference type="AlphaFoldDB" id="A0A5N6VB14"/>
<dbReference type="OrthoDB" id="10472751at2759"/>
<gene>
    <name evidence="3" type="ORF">BDV40DRAFT_252149</name>
</gene>
<feature type="region of interest" description="Disordered" evidence="1">
    <location>
        <begin position="98"/>
        <end position="121"/>
    </location>
</feature>
<evidence type="ECO:0000256" key="1">
    <source>
        <dbReference type="SAM" id="MobiDB-lite"/>
    </source>
</evidence>
<dbReference type="EMBL" id="ML738587">
    <property type="protein sequence ID" value="KAE8167947.1"/>
    <property type="molecule type" value="Genomic_DNA"/>
</dbReference>
<protein>
    <recommendedName>
        <fullName evidence="5">Secreted protein</fullName>
    </recommendedName>
</protein>
<name>A0A5N6VB14_ASPTM</name>
<accession>A0A5N6VB14</accession>
<organism evidence="3 4">
    <name type="scientific">Aspergillus tamarii</name>
    <dbReference type="NCBI Taxonomy" id="41984"/>
    <lineage>
        <taxon>Eukaryota</taxon>
        <taxon>Fungi</taxon>
        <taxon>Dikarya</taxon>
        <taxon>Ascomycota</taxon>
        <taxon>Pezizomycotina</taxon>
        <taxon>Eurotiomycetes</taxon>
        <taxon>Eurotiomycetidae</taxon>
        <taxon>Eurotiales</taxon>
        <taxon>Aspergillaceae</taxon>
        <taxon>Aspergillus</taxon>
        <taxon>Aspergillus subgen. Circumdati</taxon>
    </lineage>
</organism>
<sequence length="183" mass="20330">MTQRSTIWPIAACWMSLLMRSTSNSGCNHAISCWIGRGPEGYIRRLLPTSPCTSIMTIPTREWRKGFGHKCRTSIERPQDYSMLGSASRPILIDCEDDRASRPDDADGDAIPETPSHRPLSSVCYGSQSHLTLGHSESAAPTSLTGGSLSYGEMAVQRSTHCECTQQFPRLWRNRRAPACNRE</sequence>
<evidence type="ECO:0000256" key="2">
    <source>
        <dbReference type="SAM" id="SignalP"/>
    </source>
</evidence>
<keyword evidence="2" id="KW-0732">Signal</keyword>
<evidence type="ECO:0008006" key="5">
    <source>
        <dbReference type="Google" id="ProtNLM"/>
    </source>
</evidence>
<reference evidence="3 4" key="1">
    <citation type="submission" date="2019-04" db="EMBL/GenBank/DDBJ databases">
        <title>Friends and foes A comparative genomics study of 23 Aspergillus species from section Flavi.</title>
        <authorList>
            <consortium name="DOE Joint Genome Institute"/>
            <person name="Kjaerbolling I."/>
            <person name="Vesth T."/>
            <person name="Frisvad J.C."/>
            <person name="Nybo J.L."/>
            <person name="Theobald S."/>
            <person name="Kildgaard S."/>
            <person name="Isbrandt T."/>
            <person name="Kuo A."/>
            <person name="Sato A."/>
            <person name="Lyhne E.K."/>
            <person name="Kogle M.E."/>
            <person name="Wiebenga A."/>
            <person name="Kun R.S."/>
            <person name="Lubbers R.J."/>
            <person name="Makela M.R."/>
            <person name="Barry K."/>
            <person name="Chovatia M."/>
            <person name="Clum A."/>
            <person name="Daum C."/>
            <person name="Haridas S."/>
            <person name="He G."/>
            <person name="LaButti K."/>
            <person name="Lipzen A."/>
            <person name="Mondo S."/>
            <person name="Riley R."/>
            <person name="Salamov A."/>
            <person name="Simmons B.A."/>
            <person name="Magnuson J.K."/>
            <person name="Henrissat B."/>
            <person name="Mortensen U.H."/>
            <person name="Larsen T.O."/>
            <person name="Devries R.P."/>
            <person name="Grigoriev I.V."/>
            <person name="Machida M."/>
            <person name="Baker S.E."/>
            <person name="Andersen M.R."/>
        </authorList>
    </citation>
    <scope>NUCLEOTIDE SEQUENCE [LARGE SCALE GENOMIC DNA]</scope>
    <source>
        <strain evidence="3 4">CBS 117626</strain>
    </source>
</reference>
<proteinExistence type="predicted"/>
<dbReference type="Proteomes" id="UP000326950">
    <property type="component" value="Unassembled WGS sequence"/>
</dbReference>
<evidence type="ECO:0000313" key="3">
    <source>
        <dbReference type="EMBL" id="KAE8167947.1"/>
    </source>
</evidence>
<feature type="chain" id="PRO_5025013373" description="Secreted protein" evidence="2">
    <location>
        <begin position="24"/>
        <end position="183"/>
    </location>
</feature>